<name>A0A069P1Q5_9BURK</name>
<protein>
    <submittedName>
        <fullName evidence="2">Uncharacterized protein</fullName>
    </submittedName>
</protein>
<sequence>MVEWLEHRALTVMRVVAIAFLFSRFLDLGQRMQSIKKEHRKKVWGCFVFVFGVTIIIVAGLKNPSKADSEARLAVMTADMHNAR</sequence>
<evidence type="ECO:0000313" key="3">
    <source>
        <dbReference type="Proteomes" id="UP000027439"/>
    </source>
</evidence>
<dbReference type="AlphaFoldDB" id="A0A069P1Q5"/>
<comment type="caution">
    <text evidence="2">The sequence shown here is derived from an EMBL/GenBank/DDBJ whole genome shotgun (WGS) entry which is preliminary data.</text>
</comment>
<keyword evidence="1" id="KW-0472">Membrane</keyword>
<feature type="transmembrane region" description="Helical" evidence="1">
    <location>
        <begin position="42"/>
        <end position="61"/>
    </location>
</feature>
<keyword evidence="1" id="KW-0812">Transmembrane</keyword>
<keyword evidence="1" id="KW-1133">Transmembrane helix</keyword>
<organism evidence="2 3">
    <name type="scientific">Caballeronia grimmiae</name>
    <dbReference type="NCBI Taxonomy" id="1071679"/>
    <lineage>
        <taxon>Bacteria</taxon>
        <taxon>Pseudomonadati</taxon>
        <taxon>Pseudomonadota</taxon>
        <taxon>Betaproteobacteria</taxon>
        <taxon>Burkholderiales</taxon>
        <taxon>Burkholderiaceae</taxon>
        <taxon>Caballeronia</taxon>
    </lineage>
</organism>
<feature type="transmembrane region" description="Helical" evidence="1">
    <location>
        <begin position="12"/>
        <end position="30"/>
    </location>
</feature>
<dbReference type="EMBL" id="JFHE01000013">
    <property type="protein sequence ID" value="KDR34528.1"/>
    <property type="molecule type" value="Genomic_DNA"/>
</dbReference>
<proteinExistence type="predicted"/>
<evidence type="ECO:0000256" key="1">
    <source>
        <dbReference type="SAM" id="Phobius"/>
    </source>
</evidence>
<dbReference type="Proteomes" id="UP000027439">
    <property type="component" value="Unassembled WGS sequence"/>
</dbReference>
<dbReference type="STRING" id="1071679.BG57_05815"/>
<gene>
    <name evidence="2" type="ORF">BG57_05815</name>
</gene>
<evidence type="ECO:0000313" key="2">
    <source>
        <dbReference type="EMBL" id="KDR34528.1"/>
    </source>
</evidence>
<accession>A0A069P1Q5</accession>
<reference evidence="2 3" key="1">
    <citation type="submission" date="2014-03" db="EMBL/GenBank/DDBJ databases">
        <title>Draft Genome Sequences of Four Burkholderia Strains.</title>
        <authorList>
            <person name="Liu X.Y."/>
            <person name="Li C.X."/>
            <person name="Xu J.H."/>
        </authorList>
    </citation>
    <scope>NUCLEOTIDE SEQUENCE [LARGE SCALE GENOMIC DNA]</scope>
    <source>
        <strain evidence="2 3">R27</strain>
    </source>
</reference>